<evidence type="ECO:0000259" key="2">
    <source>
        <dbReference type="PROSITE" id="PS50208"/>
    </source>
</evidence>
<dbReference type="InterPro" id="IPR002398">
    <property type="entry name" value="Pept_C14"/>
</dbReference>
<keyword evidence="4" id="KW-1185">Reference proteome</keyword>
<dbReference type="InterPro" id="IPR016129">
    <property type="entry name" value="Caspase_his_AS"/>
</dbReference>
<accession>F7A844</accession>
<reference evidence="3" key="2">
    <citation type="journal article" date="2008" name="Genome Biol.">
        <title>Improved genome assembly and evidence-based global gene model set for the chordate Ciona intestinalis: new insight into intron and operon populations.</title>
        <authorList>
            <person name="Satou Y."/>
            <person name="Mineta K."/>
            <person name="Ogasawara M."/>
            <person name="Sasakura Y."/>
            <person name="Shoguchi E."/>
            <person name="Ueno K."/>
            <person name="Yamada L."/>
            <person name="Matsumoto J."/>
            <person name="Wasserscheid J."/>
            <person name="Dewar K."/>
            <person name="Wiley G.B."/>
            <person name="Macmil S.L."/>
            <person name="Roe B.A."/>
            <person name="Zeller R.W."/>
            <person name="Hastings K.E."/>
            <person name="Lemaire P."/>
            <person name="Lindquist E."/>
            <person name="Endo T."/>
            <person name="Hotta K."/>
            <person name="Inaba K."/>
        </authorList>
    </citation>
    <scope>NUCLEOTIDE SEQUENCE [LARGE SCALE GENOMIC DNA]</scope>
    <source>
        <strain evidence="3">wild type</strain>
    </source>
</reference>
<dbReference type="Proteomes" id="UP000008144">
    <property type="component" value="Chromosome 12"/>
</dbReference>
<dbReference type="EMBL" id="EAAA01001014">
    <property type="status" value="NOT_ANNOTATED_CDS"/>
    <property type="molecule type" value="Genomic_DNA"/>
</dbReference>
<dbReference type="SUPFAM" id="SSF52129">
    <property type="entry name" value="Caspase-like"/>
    <property type="match status" value="1"/>
</dbReference>
<dbReference type="GO" id="GO:0006508">
    <property type="term" value="P:proteolysis"/>
    <property type="evidence" value="ECO:0007669"/>
    <property type="project" value="InterPro"/>
</dbReference>
<dbReference type="HOGENOM" id="CLU_1447166_0_0_1"/>
<protein>
    <recommendedName>
        <fullName evidence="2">Caspase family p20 domain-containing protein</fullName>
    </recommendedName>
</protein>
<dbReference type="InterPro" id="IPR029030">
    <property type="entry name" value="Caspase-like_dom_sf"/>
</dbReference>
<sequence length="187" mass="21020">MNGKENSSAGDVLKNFHPNGNQGNQTAGKVLMSYVDKPVFEKIDRVITPEEFLQTLTEDSIGNFGDTVDGDESHKIPEWSETTDFKYKMNHKERGCFMIFNQEVYDAKTSLNLGERIGSSTDARNLASAAAYLGFEYIQVFNNLTRSKILKWLKDVAAASHESYDCFGCAILTHGDKNNDYMHVMRA</sequence>
<dbReference type="PROSITE" id="PS01121">
    <property type="entry name" value="CASPASE_HIS"/>
    <property type="match status" value="1"/>
</dbReference>
<organism evidence="3 4">
    <name type="scientific">Ciona intestinalis</name>
    <name type="common">Transparent sea squirt</name>
    <name type="synonym">Ascidia intestinalis</name>
    <dbReference type="NCBI Taxonomy" id="7719"/>
    <lineage>
        <taxon>Eukaryota</taxon>
        <taxon>Metazoa</taxon>
        <taxon>Chordata</taxon>
        <taxon>Tunicata</taxon>
        <taxon>Ascidiacea</taxon>
        <taxon>Phlebobranchia</taxon>
        <taxon>Cionidae</taxon>
        <taxon>Ciona</taxon>
    </lineage>
</organism>
<dbReference type="PROSITE" id="PS50208">
    <property type="entry name" value="CASPASE_P20"/>
    <property type="match status" value="1"/>
</dbReference>
<evidence type="ECO:0000256" key="1">
    <source>
        <dbReference type="SAM" id="MobiDB-lite"/>
    </source>
</evidence>
<dbReference type="Ensembl" id="ENSCINT00000025989.2">
    <property type="protein sequence ID" value="ENSCINP00000025743.2"/>
    <property type="gene ID" value="ENSCING00000024334.1"/>
</dbReference>
<dbReference type="Gene3D" id="3.40.50.1460">
    <property type="match status" value="1"/>
</dbReference>
<evidence type="ECO:0000313" key="3">
    <source>
        <dbReference type="Ensembl" id="ENSCINP00000025743.2"/>
    </source>
</evidence>
<dbReference type="GO" id="GO:0004197">
    <property type="term" value="F:cysteine-type endopeptidase activity"/>
    <property type="evidence" value="ECO:0007669"/>
    <property type="project" value="InterPro"/>
</dbReference>
<evidence type="ECO:0000313" key="4">
    <source>
        <dbReference type="Proteomes" id="UP000008144"/>
    </source>
</evidence>
<reference evidence="3" key="3">
    <citation type="submission" date="2025-08" db="UniProtKB">
        <authorList>
            <consortium name="Ensembl"/>
        </authorList>
    </citation>
    <scope>IDENTIFICATION</scope>
</reference>
<dbReference type="Pfam" id="PF00656">
    <property type="entry name" value="Peptidase_C14"/>
    <property type="match status" value="1"/>
</dbReference>
<dbReference type="InterPro" id="IPR011600">
    <property type="entry name" value="Pept_C14_caspase"/>
</dbReference>
<dbReference type="PANTHER" id="PTHR10454:SF31">
    <property type="entry name" value="CASPASE-7"/>
    <property type="match status" value="1"/>
</dbReference>
<dbReference type="STRING" id="7719.ENSCINP00000025743"/>
<dbReference type="InParanoid" id="F7A844"/>
<reference evidence="4" key="1">
    <citation type="journal article" date="2002" name="Science">
        <title>The draft genome of Ciona intestinalis: insights into chordate and vertebrate origins.</title>
        <authorList>
            <person name="Dehal P."/>
            <person name="Satou Y."/>
            <person name="Campbell R.K."/>
            <person name="Chapman J."/>
            <person name="Degnan B."/>
            <person name="De Tomaso A."/>
            <person name="Davidson B."/>
            <person name="Di Gregorio A."/>
            <person name="Gelpke M."/>
            <person name="Goodstein D.M."/>
            <person name="Harafuji N."/>
            <person name="Hastings K.E."/>
            <person name="Ho I."/>
            <person name="Hotta K."/>
            <person name="Huang W."/>
            <person name="Kawashima T."/>
            <person name="Lemaire P."/>
            <person name="Martinez D."/>
            <person name="Meinertzhagen I.A."/>
            <person name="Necula S."/>
            <person name="Nonaka M."/>
            <person name="Putnam N."/>
            <person name="Rash S."/>
            <person name="Saiga H."/>
            <person name="Satake M."/>
            <person name="Terry A."/>
            <person name="Yamada L."/>
            <person name="Wang H.G."/>
            <person name="Awazu S."/>
            <person name="Azumi K."/>
            <person name="Boore J."/>
            <person name="Branno M."/>
            <person name="Chin-Bow S."/>
            <person name="DeSantis R."/>
            <person name="Doyle S."/>
            <person name="Francino P."/>
            <person name="Keys D.N."/>
            <person name="Haga S."/>
            <person name="Hayashi H."/>
            <person name="Hino K."/>
            <person name="Imai K.S."/>
            <person name="Inaba K."/>
            <person name="Kano S."/>
            <person name="Kobayashi K."/>
            <person name="Kobayashi M."/>
            <person name="Lee B.I."/>
            <person name="Makabe K.W."/>
            <person name="Manohar C."/>
            <person name="Matassi G."/>
            <person name="Medina M."/>
            <person name="Mochizuki Y."/>
            <person name="Mount S."/>
            <person name="Morishita T."/>
            <person name="Miura S."/>
            <person name="Nakayama A."/>
            <person name="Nishizaka S."/>
            <person name="Nomoto H."/>
            <person name="Ohta F."/>
            <person name="Oishi K."/>
            <person name="Rigoutsos I."/>
            <person name="Sano M."/>
            <person name="Sasaki A."/>
            <person name="Sasakura Y."/>
            <person name="Shoguchi E."/>
            <person name="Shin-i T."/>
            <person name="Spagnuolo A."/>
            <person name="Stainier D."/>
            <person name="Suzuki M.M."/>
            <person name="Tassy O."/>
            <person name="Takatori N."/>
            <person name="Tokuoka M."/>
            <person name="Yagi K."/>
            <person name="Yoshizaki F."/>
            <person name="Wada S."/>
            <person name="Zhang C."/>
            <person name="Hyatt P.D."/>
            <person name="Larimer F."/>
            <person name="Detter C."/>
            <person name="Doggett N."/>
            <person name="Glavina T."/>
            <person name="Hawkins T."/>
            <person name="Richardson P."/>
            <person name="Lucas S."/>
            <person name="Kohara Y."/>
            <person name="Levine M."/>
            <person name="Satoh N."/>
            <person name="Rokhsar D.S."/>
        </authorList>
    </citation>
    <scope>NUCLEOTIDE SEQUENCE [LARGE SCALE GENOMIC DNA]</scope>
</reference>
<dbReference type="PANTHER" id="PTHR10454">
    <property type="entry name" value="CASPASE"/>
    <property type="match status" value="1"/>
</dbReference>
<feature type="region of interest" description="Disordered" evidence="1">
    <location>
        <begin position="1"/>
        <end position="24"/>
    </location>
</feature>
<reference evidence="3" key="4">
    <citation type="submission" date="2025-09" db="UniProtKB">
        <authorList>
            <consortium name="Ensembl"/>
        </authorList>
    </citation>
    <scope>IDENTIFICATION</scope>
</reference>
<dbReference type="InterPro" id="IPR001309">
    <property type="entry name" value="Pept_C14_p20"/>
</dbReference>
<dbReference type="AlphaFoldDB" id="F7A844"/>
<feature type="domain" description="Caspase family p20" evidence="2">
    <location>
        <begin position="93"/>
        <end position="178"/>
    </location>
</feature>
<name>F7A844_CIOIN</name>
<proteinExistence type="predicted"/>